<dbReference type="Proteomes" id="UP000277970">
    <property type="component" value="Segment"/>
</dbReference>
<keyword evidence="1" id="KW-1133">Transmembrane helix</keyword>
<dbReference type="EMBL" id="MK064565">
    <property type="protein sequence ID" value="AZI75916.1"/>
    <property type="molecule type" value="Genomic_DNA"/>
</dbReference>
<feature type="transmembrane region" description="Helical" evidence="1">
    <location>
        <begin position="74"/>
        <end position="96"/>
    </location>
</feature>
<evidence type="ECO:0000313" key="2">
    <source>
        <dbReference type="EMBL" id="AZI75916.1"/>
    </source>
</evidence>
<organism evidence="2">
    <name type="scientific">Sulfolobales Beppu rod-shaped virus 1</name>
    <dbReference type="NCBI Taxonomy" id="2493121"/>
    <lineage>
        <taxon>Viruses</taxon>
        <taxon>Adnaviria</taxon>
        <taxon>Zilligvirae</taxon>
        <taxon>Taleaviricota</taxon>
        <taxon>Tokiviricetes</taxon>
        <taxon>Ligamenvirales</taxon>
        <taxon>Rudiviridae</taxon>
        <taxon>Japarudivirus</taxon>
        <taxon>Japarudivirus beppuense</taxon>
        <taxon>Japarudivirus SBRV1</taxon>
    </lineage>
</organism>
<sequence length="126" mass="14269">MANEDFINDIITFIILVAIEVMILIGIYFNPTLINDQHYFYLFYSIVVMINSFFGITFGKSYNDKVLEANKDSAIIIAQGVILFLLITFGLGNNMLFDNQNYQIIVTTLLGFFAGILGVKISTKYI</sequence>
<reference evidence="2" key="1">
    <citation type="journal article" date="2018" name="Environ. Microbiol.">
        <title>New archaeal viruses discovered by metagenomic analysis of viral communities in enrichment cultures.</title>
        <authorList>
            <person name="Liu Y."/>
            <person name="Brandt D."/>
            <person name="Ishino S."/>
            <person name="Ishino Y."/>
            <person name="Koonin E.V."/>
            <person name="Kalinowski J."/>
            <person name="Krupovic M."/>
            <person name="Prangishvili D."/>
        </authorList>
    </citation>
    <scope>NUCLEOTIDE SEQUENCE [LARGE SCALE GENOMIC DNA]</scope>
</reference>
<proteinExistence type="predicted"/>
<evidence type="ECO:0000256" key="1">
    <source>
        <dbReference type="SAM" id="Phobius"/>
    </source>
</evidence>
<keyword evidence="1" id="KW-0472">Membrane</keyword>
<feature type="transmembrane region" description="Helical" evidence="1">
    <location>
        <begin position="41"/>
        <end position="62"/>
    </location>
</feature>
<accession>A0A3Q8Q3Z3</accession>
<name>A0A3Q8Q3Z3_9VIRU</name>
<keyword evidence="3" id="KW-1185">Reference proteome</keyword>
<keyword evidence="1" id="KW-0812">Transmembrane</keyword>
<feature type="transmembrane region" description="Helical" evidence="1">
    <location>
        <begin position="7"/>
        <end position="29"/>
    </location>
</feature>
<evidence type="ECO:0000313" key="3">
    <source>
        <dbReference type="Proteomes" id="UP000277970"/>
    </source>
</evidence>
<feature type="transmembrane region" description="Helical" evidence="1">
    <location>
        <begin position="102"/>
        <end position="121"/>
    </location>
</feature>
<protein>
    <submittedName>
        <fullName evidence="2">Uncharacterized protein</fullName>
    </submittedName>
</protein>
<gene>
    <name evidence="2" type="ORF">SBRV1_gp27</name>
</gene>